<accession>A0A397S7M9</accession>
<dbReference type="OrthoDB" id="2370033at2759"/>
<evidence type="ECO:0008006" key="3">
    <source>
        <dbReference type="Google" id="ProtNLM"/>
    </source>
</evidence>
<sequence length="246" mass="27216">MTLPHRTYQNTLVPGISISSPEEPPSASTLGAFFKTDAEPGKKFMLTVKHAVGEAGASVIQPGKFDGVTGDHIAVVSKYYHHGVDERDNIIDYAFCEIKNERKNHVNNRPFHTDINITYLKRGVSNHITDRVCVQKVGRKTAHTYGLVHDRYKSIRHDDFRVGGKPLKALIVESIDRSGDEQSKLFNNFGVCGDSGASVFDENGCLWGILQGTKIGVNTGNTAIIIPIDLILNHAKKKFNVEFELI</sequence>
<evidence type="ECO:0000313" key="1">
    <source>
        <dbReference type="EMBL" id="RIA82353.1"/>
    </source>
</evidence>
<dbReference type="AlphaFoldDB" id="A0A397S7M9"/>
<proteinExistence type="predicted"/>
<organism evidence="1 2">
    <name type="scientific">Glomus cerebriforme</name>
    <dbReference type="NCBI Taxonomy" id="658196"/>
    <lineage>
        <taxon>Eukaryota</taxon>
        <taxon>Fungi</taxon>
        <taxon>Fungi incertae sedis</taxon>
        <taxon>Mucoromycota</taxon>
        <taxon>Glomeromycotina</taxon>
        <taxon>Glomeromycetes</taxon>
        <taxon>Glomerales</taxon>
        <taxon>Glomeraceae</taxon>
        <taxon>Glomus</taxon>
    </lineage>
</organism>
<keyword evidence="2" id="KW-1185">Reference proteome</keyword>
<dbReference type="EMBL" id="QKYT01000674">
    <property type="protein sequence ID" value="RIA82353.1"/>
    <property type="molecule type" value="Genomic_DNA"/>
</dbReference>
<dbReference type="Proteomes" id="UP000265703">
    <property type="component" value="Unassembled WGS sequence"/>
</dbReference>
<protein>
    <recommendedName>
        <fullName evidence="3">Trypsin-like cysteine/serine peptidase domain-containing protein</fullName>
    </recommendedName>
</protein>
<gene>
    <name evidence="1" type="ORF">C1645_862730</name>
</gene>
<comment type="caution">
    <text evidence="1">The sequence shown here is derived from an EMBL/GenBank/DDBJ whole genome shotgun (WGS) entry which is preliminary data.</text>
</comment>
<dbReference type="InterPro" id="IPR009003">
    <property type="entry name" value="Peptidase_S1_PA"/>
</dbReference>
<dbReference type="SUPFAM" id="SSF50494">
    <property type="entry name" value="Trypsin-like serine proteases"/>
    <property type="match status" value="1"/>
</dbReference>
<reference evidence="1 2" key="1">
    <citation type="submission" date="2018-06" db="EMBL/GenBank/DDBJ databases">
        <title>Comparative genomics reveals the genomic features of Rhizophagus irregularis, R. cerebriforme, R. diaphanum and Gigaspora rosea, and their symbiotic lifestyle signature.</title>
        <authorList>
            <person name="Morin E."/>
            <person name="San Clemente H."/>
            <person name="Chen E.C.H."/>
            <person name="De La Providencia I."/>
            <person name="Hainaut M."/>
            <person name="Kuo A."/>
            <person name="Kohler A."/>
            <person name="Murat C."/>
            <person name="Tang N."/>
            <person name="Roy S."/>
            <person name="Loubradou J."/>
            <person name="Henrissat B."/>
            <person name="Grigoriev I.V."/>
            <person name="Corradi N."/>
            <person name="Roux C."/>
            <person name="Martin F.M."/>
        </authorList>
    </citation>
    <scope>NUCLEOTIDE SEQUENCE [LARGE SCALE GENOMIC DNA]</scope>
    <source>
        <strain evidence="1 2">DAOM 227022</strain>
    </source>
</reference>
<evidence type="ECO:0000313" key="2">
    <source>
        <dbReference type="Proteomes" id="UP000265703"/>
    </source>
</evidence>
<name>A0A397S7M9_9GLOM</name>